<dbReference type="Proteomes" id="UP000467840">
    <property type="component" value="Chromosome 14"/>
</dbReference>
<evidence type="ECO:0000256" key="4">
    <source>
        <dbReference type="ARBA" id="ARBA00023163"/>
    </source>
</evidence>
<dbReference type="CDD" id="cd10017">
    <property type="entry name" value="B3_DNA"/>
    <property type="match status" value="5"/>
</dbReference>
<dbReference type="SMART" id="SM01019">
    <property type="entry name" value="B3"/>
    <property type="match status" value="5"/>
</dbReference>
<comment type="caution">
    <text evidence="8">The sequence shown here is derived from an EMBL/GenBank/DDBJ whole genome shotgun (WGS) entry which is preliminary data.</text>
</comment>
<feature type="domain" description="TF-B3" evidence="7">
    <location>
        <begin position="253"/>
        <end position="346"/>
    </location>
</feature>
<dbReference type="InterPro" id="IPR003340">
    <property type="entry name" value="B3_DNA-bd"/>
</dbReference>
<dbReference type="InterPro" id="IPR044837">
    <property type="entry name" value="REM16-like"/>
</dbReference>
<dbReference type="Pfam" id="PF02362">
    <property type="entry name" value="B3"/>
    <property type="match status" value="4"/>
</dbReference>
<dbReference type="PANTHER" id="PTHR31391:SF106">
    <property type="entry name" value="B3 DOMAIN-CONTAINING PROTEIN OS01G0723500"/>
    <property type="match status" value="1"/>
</dbReference>
<accession>A0A6A6MAK0</accession>
<proteinExistence type="predicted"/>
<feature type="region of interest" description="Disordered" evidence="6">
    <location>
        <begin position="661"/>
        <end position="680"/>
    </location>
</feature>
<dbReference type="PANTHER" id="PTHR31391">
    <property type="entry name" value="B3 DOMAIN-CONTAINING PROTEIN OS11G0197600-RELATED"/>
    <property type="match status" value="1"/>
</dbReference>
<dbReference type="GO" id="GO:0003677">
    <property type="term" value="F:DNA binding"/>
    <property type="evidence" value="ECO:0007669"/>
    <property type="project" value="UniProtKB-KW"/>
</dbReference>
<reference evidence="8 9" key="1">
    <citation type="journal article" date="2020" name="Mol. Plant">
        <title>The Chromosome-Based Rubber Tree Genome Provides New Insights into Spurge Genome Evolution and Rubber Biosynthesis.</title>
        <authorList>
            <person name="Liu J."/>
            <person name="Shi C."/>
            <person name="Shi C.C."/>
            <person name="Li W."/>
            <person name="Zhang Q.J."/>
            <person name="Zhang Y."/>
            <person name="Li K."/>
            <person name="Lu H.F."/>
            <person name="Shi C."/>
            <person name="Zhu S.T."/>
            <person name="Xiao Z.Y."/>
            <person name="Nan H."/>
            <person name="Yue Y."/>
            <person name="Zhu X.G."/>
            <person name="Wu Y."/>
            <person name="Hong X.N."/>
            <person name="Fan G.Y."/>
            <person name="Tong Y."/>
            <person name="Zhang D."/>
            <person name="Mao C.L."/>
            <person name="Liu Y.L."/>
            <person name="Hao S.J."/>
            <person name="Liu W.Q."/>
            <person name="Lv M.Q."/>
            <person name="Zhang H.B."/>
            <person name="Liu Y."/>
            <person name="Hu-Tang G.R."/>
            <person name="Wang J.P."/>
            <person name="Wang J.H."/>
            <person name="Sun Y.H."/>
            <person name="Ni S.B."/>
            <person name="Chen W.B."/>
            <person name="Zhang X.C."/>
            <person name="Jiao Y.N."/>
            <person name="Eichler E.E."/>
            <person name="Li G.H."/>
            <person name="Liu X."/>
            <person name="Gao L.Z."/>
        </authorList>
    </citation>
    <scope>NUCLEOTIDE SEQUENCE [LARGE SCALE GENOMIC DNA]</scope>
    <source>
        <strain evidence="9">cv. GT1</strain>
        <tissue evidence="8">Leaf</tissue>
    </source>
</reference>
<sequence length="842" mass="94212">MNESPSASSSMARSCKLPVTRHFFKVMMTGFRSQLSLPVAFCRQLRGKRLDKAVVRSSQGSWHIKVGKCRKGLLYFEQGWENFVKHHDLNLGDFVVFEHKGDMVFDAIVFDPSSCEKELPVSINFSEKNRKKNSSDEVESSYDKTGKGNFKEQRLLEDAKSYSPKGPHFITTITTSNGADDGSYLDIPAEFASSNNIIRASIVVLRNPSRKLWAVKLCSVDSECGRKAESRRVLMGKGWRDFYVANKLKEGDVCLFELDLTGKRSDVVKIPVGFTNHMERRISGSVSLTGPSGNVWPVDLTQEKNDIFLDHGWPTFVKDHLIECGDLLVFRYDGELSFTVQVFDISSCEKEAAFHSKCSLDPNQYYRNRSTRQKREREEKAASLDKSCENVSKKVRGDSSELYSEHINKNLGAGVVSNKEGCQHEELITTTKFQEESSSHEQCLSPCPISFIPFQSKACYVKPEAAIQKRIGKEGEKQPDRGYGSILSEREKRVAESFISCFPYFVRIMKRFNISGSYTLNIPYQFSTAHLPNCKTEIVLRTVKGACWTVNSVPTTRVHTSHTFCGGWMAFVRSNDIKIGDVCIFELVRKCELRVFILRVGKEVLDNQSGNLASNGVSVGCTATSHKTECFPKKSRKNTLKAHSWLTTKLEKCDKKGSNKSQLAAVSRRKRGNATKGSARAMLCSQSRGGNEKLEVATDSGKNLDVELSLNDGAGGRMMVALNEEKAAKSFNSGFPNFARIMRKFNISGSYTLKIPHQFSAAYLPNCKTEMVLLNLRGERWTVNSVPDSKGRTIHTFCGGWMAFVRDNDIKMGDVCIFELVSKCEMLVHISGVGGKALQPPS</sequence>
<evidence type="ECO:0000256" key="6">
    <source>
        <dbReference type="SAM" id="MobiDB-lite"/>
    </source>
</evidence>
<feature type="domain" description="TF-B3" evidence="7">
    <location>
        <begin position="738"/>
        <end position="834"/>
    </location>
</feature>
<dbReference type="Gene3D" id="2.40.330.10">
    <property type="entry name" value="DNA-binding pseudobarrel domain"/>
    <property type="match status" value="5"/>
</dbReference>
<feature type="domain" description="TF-B3" evidence="7">
    <location>
        <begin position="20"/>
        <end position="113"/>
    </location>
</feature>
<keyword evidence="4" id="KW-0804">Transcription</keyword>
<evidence type="ECO:0000256" key="5">
    <source>
        <dbReference type="ARBA" id="ARBA00023242"/>
    </source>
</evidence>
<evidence type="ECO:0000256" key="1">
    <source>
        <dbReference type="ARBA" id="ARBA00004123"/>
    </source>
</evidence>
<evidence type="ECO:0000259" key="7">
    <source>
        <dbReference type="PROSITE" id="PS50863"/>
    </source>
</evidence>
<dbReference type="SUPFAM" id="SSF101936">
    <property type="entry name" value="DNA-binding pseudobarrel domain"/>
    <property type="match status" value="5"/>
</dbReference>
<feature type="domain" description="TF-B3" evidence="7">
    <location>
        <begin position="170"/>
        <end position="252"/>
    </location>
</feature>
<name>A0A6A6MAK0_HEVBR</name>
<evidence type="ECO:0000256" key="3">
    <source>
        <dbReference type="ARBA" id="ARBA00023125"/>
    </source>
</evidence>
<keyword evidence="3" id="KW-0238">DNA-binding</keyword>
<dbReference type="GO" id="GO:0005634">
    <property type="term" value="C:nucleus"/>
    <property type="evidence" value="ECO:0007669"/>
    <property type="project" value="UniProtKB-SubCell"/>
</dbReference>
<gene>
    <name evidence="8" type="ORF">GH714_005564</name>
</gene>
<keyword evidence="5" id="KW-0539">Nucleus</keyword>
<keyword evidence="2" id="KW-0805">Transcription regulation</keyword>
<dbReference type="PROSITE" id="PS50863">
    <property type="entry name" value="B3"/>
    <property type="match status" value="5"/>
</dbReference>
<comment type="subcellular location">
    <subcellularLocation>
        <location evidence="1">Nucleus</location>
    </subcellularLocation>
</comment>
<evidence type="ECO:0000313" key="9">
    <source>
        <dbReference type="Proteomes" id="UP000467840"/>
    </source>
</evidence>
<dbReference type="EMBL" id="JAAGAX010000006">
    <property type="protein sequence ID" value="KAF2309907.1"/>
    <property type="molecule type" value="Genomic_DNA"/>
</dbReference>
<feature type="domain" description="TF-B3" evidence="7">
    <location>
        <begin position="505"/>
        <end position="601"/>
    </location>
</feature>
<dbReference type="InterPro" id="IPR015300">
    <property type="entry name" value="DNA-bd_pseudobarrel_sf"/>
</dbReference>
<organism evidence="8 9">
    <name type="scientific">Hevea brasiliensis</name>
    <name type="common">Para rubber tree</name>
    <name type="synonym">Siphonia brasiliensis</name>
    <dbReference type="NCBI Taxonomy" id="3981"/>
    <lineage>
        <taxon>Eukaryota</taxon>
        <taxon>Viridiplantae</taxon>
        <taxon>Streptophyta</taxon>
        <taxon>Embryophyta</taxon>
        <taxon>Tracheophyta</taxon>
        <taxon>Spermatophyta</taxon>
        <taxon>Magnoliopsida</taxon>
        <taxon>eudicotyledons</taxon>
        <taxon>Gunneridae</taxon>
        <taxon>Pentapetalae</taxon>
        <taxon>rosids</taxon>
        <taxon>fabids</taxon>
        <taxon>Malpighiales</taxon>
        <taxon>Euphorbiaceae</taxon>
        <taxon>Crotonoideae</taxon>
        <taxon>Micrandreae</taxon>
        <taxon>Hevea</taxon>
    </lineage>
</organism>
<evidence type="ECO:0000256" key="2">
    <source>
        <dbReference type="ARBA" id="ARBA00023015"/>
    </source>
</evidence>
<keyword evidence="9" id="KW-1185">Reference proteome</keyword>
<evidence type="ECO:0000313" key="8">
    <source>
        <dbReference type="EMBL" id="KAF2309907.1"/>
    </source>
</evidence>
<dbReference type="AlphaFoldDB" id="A0A6A6MAK0"/>
<protein>
    <recommendedName>
        <fullName evidence="7">TF-B3 domain-containing protein</fullName>
    </recommendedName>
</protein>